<dbReference type="AlphaFoldDB" id="A0AAD1ZIG7"/>
<dbReference type="GO" id="GO:0061630">
    <property type="term" value="F:ubiquitin protein ligase activity"/>
    <property type="evidence" value="ECO:0007669"/>
    <property type="project" value="TreeGrafter"/>
</dbReference>
<sequence length="153" mass="17639">MISLCAQSHLSTATLILFTCIWIPFHQIKQALLIIFGLLVYAFYRGDNVHLHQEPIQVVLDLPECQFQDLDLSKNGEDDRGIEEICSICLMEFENEDLVNKLPNCKHIFHIHCIEKWLDRNQFTCPMCRSLLLHVNASPCKLEPSYPQPVNAC</sequence>
<dbReference type="PANTHER" id="PTHR45969:SF9">
    <property type="entry name" value="RING-TYPE DOMAIN-CONTAINING PROTEIN"/>
    <property type="match status" value="1"/>
</dbReference>
<evidence type="ECO:0000256" key="2">
    <source>
        <dbReference type="ARBA" id="ARBA00022771"/>
    </source>
</evidence>
<dbReference type="PROSITE" id="PS50089">
    <property type="entry name" value="ZF_RING_2"/>
    <property type="match status" value="1"/>
</dbReference>
<protein>
    <recommendedName>
        <fullName evidence="5">RING-type domain-containing protein</fullName>
    </recommendedName>
</protein>
<dbReference type="InterPro" id="IPR013083">
    <property type="entry name" value="Znf_RING/FYVE/PHD"/>
</dbReference>
<keyword evidence="3" id="KW-0862">Zinc</keyword>
<dbReference type="Pfam" id="PF13639">
    <property type="entry name" value="zf-RING_2"/>
    <property type="match status" value="1"/>
</dbReference>
<name>A0AAD1ZIG7_9LAMI</name>
<accession>A0AAD1ZIG7</accession>
<dbReference type="Proteomes" id="UP000834106">
    <property type="component" value="Chromosome 10"/>
</dbReference>
<keyword evidence="7" id="KW-1185">Reference proteome</keyword>
<evidence type="ECO:0000256" key="3">
    <source>
        <dbReference type="ARBA" id="ARBA00022833"/>
    </source>
</evidence>
<evidence type="ECO:0000256" key="1">
    <source>
        <dbReference type="ARBA" id="ARBA00022723"/>
    </source>
</evidence>
<keyword evidence="2 4" id="KW-0863">Zinc-finger</keyword>
<reference evidence="6" key="1">
    <citation type="submission" date="2023-05" db="EMBL/GenBank/DDBJ databases">
        <authorList>
            <person name="Huff M."/>
        </authorList>
    </citation>
    <scope>NUCLEOTIDE SEQUENCE</scope>
</reference>
<gene>
    <name evidence="6" type="ORF">FPE_LOCUS17502</name>
</gene>
<dbReference type="InterPro" id="IPR001841">
    <property type="entry name" value="Znf_RING"/>
</dbReference>
<dbReference type="Gene3D" id="3.30.40.10">
    <property type="entry name" value="Zinc/RING finger domain, C3HC4 (zinc finger)"/>
    <property type="match status" value="1"/>
</dbReference>
<evidence type="ECO:0000256" key="4">
    <source>
        <dbReference type="PROSITE-ProRule" id="PRU00175"/>
    </source>
</evidence>
<evidence type="ECO:0000313" key="6">
    <source>
        <dbReference type="EMBL" id="CAI9770461.1"/>
    </source>
</evidence>
<dbReference type="EMBL" id="OU503045">
    <property type="protein sequence ID" value="CAI9770461.1"/>
    <property type="molecule type" value="Genomic_DNA"/>
</dbReference>
<keyword evidence="1" id="KW-0479">Metal-binding</keyword>
<dbReference type="SMART" id="SM00184">
    <property type="entry name" value="RING"/>
    <property type="match status" value="1"/>
</dbReference>
<dbReference type="GO" id="GO:0008270">
    <property type="term" value="F:zinc ion binding"/>
    <property type="evidence" value="ECO:0007669"/>
    <property type="project" value="UniProtKB-KW"/>
</dbReference>
<evidence type="ECO:0000313" key="7">
    <source>
        <dbReference type="Proteomes" id="UP000834106"/>
    </source>
</evidence>
<dbReference type="PANTHER" id="PTHR45969">
    <property type="entry name" value="RING ZINC FINGER PROTEIN-RELATED"/>
    <property type="match status" value="1"/>
</dbReference>
<proteinExistence type="predicted"/>
<evidence type="ECO:0000259" key="5">
    <source>
        <dbReference type="PROSITE" id="PS50089"/>
    </source>
</evidence>
<dbReference type="GO" id="GO:0016567">
    <property type="term" value="P:protein ubiquitination"/>
    <property type="evidence" value="ECO:0007669"/>
    <property type="project" value="TreeGrafter"/>
</dbReference>
<dbReference type="SUPFAM" id="SSF57850">
    <property type="entry name" value="RING/U-box"/>
    <property type="match status" value="1"/>
</dbReference>
<organism evidence="6 7">
    <name type="scientific">Fraxinus pennsylvanica</name>
    <dbReference type="NCBI Taxonomy" id="56036"/>
    <lineage>
        <taxon>Eukaryota</taxon>
        <taxon>Viridiplantae</taxon>
        <taxon>Streptophyta</taxon>
        <taxon>Embryophyta</taxon>
        <taxon>Tracheophyta</taxon>
        <taxon>Spermatophyta</taxon>
        <taxon>Magnoliopsida</taxon>
        <taxon>eudicotyledons</taxon>
        <taxon>Gunneridae</taxon>
        <taxon>Pentapetalae</taxon>
        <taxon>asterids</taxon>
        <taxon>lamiids</taxon>
        <taxon>Lamiales</taxon>
        <taxon>Oleaceae</taxon>
        <taxon>Oleeae</taxon>
        <taxon>Fraxinus</taxon>
    </lineage>
</organism>
<feature type="domain" description="RING-type" evidence="5">
    <location>
        <begin position="86"/>
        <end position="129"/>
    </location>
</feature>